<dbReference type="SUPFAM" id="SSF51621">
    <property type="entry name" value="Phosphoenolpyruvate/pyruvate domain"/>
    <property type="match status" value="1"/>
</dbReference>
<dbReference type="EMBL" id="CP007139">
    <property type="protein sequence ID" value="AIE86115.1"/>
    <property type="molecule type" value="Genomic_DNA"/>
</dbReference>
<dbReference type="GO" id="GO:0003824">
    <property type="term" value="F:catalytic activity"/>
    <property type="evidence" value="ECO:0007669"/>
    <property type="project" value="InterPro"/>
</dbReference>
<organism evidence="1 2">
    <name type="scientific">Fimbriimonas ginsengisoli Gsoil 348</name>
    <dbReference type="NCBI Taxonomy" id="661478"/>
    <lineage>
        <taxon>Bacteria</taxon>
        <taxon>Bacillati</taxon>
        <taxon>Armatimonadota</taxon>
        <taxon>Fimbriimonadia</taxon>
        <taxon>Fimbriimonadales</taxon>
        <taxon>Fimbriimonadaceae</taxon>
        <taxon>Fimbriimonas</taxon>
    </lineage>
</organism>
<dbReference type="InterPro" id="IPR040442">
    <property type="entry name" value="Pyrv_kinase-like_dom_sf"/>
</dbReference>
<dbReference type="CDD" id="cd00377">
    <property type="entry name" value="ICL_PEPM"/>
    <property type="match status" value="1"/>
</dbReference>
<dbReference type="AlphaFoldDB" id="A0A068NTP9"/>
<sequence length="277" mass="29391">MADYTARRAAFRKLHESGCFVVPNPWDIGSARYLETLGFKGLATTSAGFGFSRGLPDSVKALTREMVLAHVAEIVRATELPVNADFQAGYAATPEGVAESVRLCVETGVAGLSIEDATGESSRPLYDISEAVDRLAAARAAIDASGADVLLTARAECFLVGHPDPLNESIKRLRAYSDAGADVLFASGPRQRDQIRAIVDVAGPKPVNAIVTADYGFSVADMEEMGVRRISVGSALARTAWYGFIRAAKSIAEEGSFAGLEQASTFAELNALFESHN</sequence>
<dbReference type="Pfam" id="PF13714">
    <property type="entry name" value="PEP_mutase"/>
    <property type="match status" value="1"/>
</dbReference>
<dbReference type="OrthoDB" id="9785398at2"/>
<dbReference type="RefSeq" id="WP_025225341.1">
    <property type="nucleotide sequence ID" value="NZ_CP007139.1"/>
</dbReference>
<dbReference type="Gene3D" id="3.20.20.60">
    <property type="entry name" value="Phosphoenolpyruvate-binding domains"/>
    <property type="match status" value="1"/>
</dbReference>
<dbReference type="PANTHER" id="PTHR42905">
    <property type="entry name" value="PHOSPHOENOLPYRUVATE CARBOXYLASE"/>
    <property type="match status" value="1"/>
</dbReference>
<dbReference type="InterPro" id="IPR039556">
    <property type="entry name" value="ICL/PEPM"/>
</dbReference>
<protein>
    <submittedName>
        <fullName evidence="1">Putative carboxyvinyl-carboxyphosphonate phosphorylmutase</fullName>
    </submittedName>
</protein>
<accession>A0A068NTP9</accession>
<evidence type="ECO:0000313" key="2">
    <source>
        <dbReference type="Proteomes" id="UP000027982"/>
    </source>
</evidence>
<dbReference type="Gene3D" id="6.10.250.2750">
    <property type="match status" value="1"/>
</dbReference>
<dbReference type="KEGG" id="fgi:OP10G_2747"/>
<keyword evidence="2" id="KW-1185">Reference proteome</keyword>
<dbReference type="HOGENOM" id="CLU_027389_2_1_0"/>
<dbReference type="InterPro" id="IPR015813">
    <property type="entry name" value="Pyrv/PenolPyrv_kinase-like_dom"/>
</dbReference>
<gene>
    <name evidence="1" type="ORF">OP10G_2747</name>
</gene>
<dbReference type="PANTHER" id="PTHR42905:SF16">
    <property type="entry name" value="CARBOXYPHOSPHONOENOLPYRUVATE PHOSPHONOMUTASE-LIKE PROTEIN (AFU_ORTHOLOGUE AFUA_5G07230)"/>
    <property type="match status" value="1"/>
</dbReference>
<evidence type="ECO:0000313" key="1">
    <source>
        <dbReference type="EMBL" id="AIE86115.1"/>
    </source>
</evidence>
<dbReference type="STRING" id="661478.OP10G_2747"/>
<proteinExistence type="predicted"/>
<dbReference type="Proteomes" id="UP000027982">
    <property type="component" value="Chromosome"/>
</dbReference>
<dbReference type="eggNOG" id="COG2513">
    <property type="taxonomic scope" value="Bacteria"/>
</dbReference>
<reference evidence="1 2" key="1">
    <citation type="journal article" date="2014" name="PLoS ONE">
        <title>The first complete genome sequence of the class fimbriimonadia in the phylum armatimonadetes.</title>
        <authorList>
            <person name="Hu Z.Y."/>
            <person name="Wang Y.Z."/>
            <person name="Im W.T."/>
            <person name="Wang S.Y."/>
            <person name="Zhao G.P."/>
            <person name="Zheng H.J."/>
            <person name="Quan Z.X."/>
        </authorList>
    </citation>
    <scope>NUCLEOTIDE SEQUENCE [LARGE SCALE GENOMIC DNA]</scope>
    <source>
        <strain evidence="1">Gsoil 348</strain>
    </source>
</reference>
<name>A0A068NTP9_FIMGI</name>